<dbReference type="PANTHER" id="PTHR46494:SF1">
    <property type="entry name" value="CORA FAMILY METAL ION TRANSPORTER (EUROFUNG)"/>
    <property type="match status" value="1"/>
</dbReference>
<protein>
    <recommendedName>
        <fullName evidence="8">Magnesium transport protein CorA</fullName>
    </recommendedName>
</protein>
<dbReference type="InterPro" id="IPR045863">
    <property type="entry name" value="CorA_TM1_TM2"/>
</dbReference>
<name>A0A0S2K9J5_9GAMM</name>
<dbReference type="GO" id="GO:0015095">
    <property type="term" value="F:magnesium ion transmembrane transporter activity"/>
    <property type="evidence" value="ECO:0007669"/>
    <property type="project" value="UniProtKB-UniRule"/>
</dbReference>
<dbReference type="NCBIfam" id="TIGR00383">
    <property type="entry name" value="corA"/>
    <property type="match status" value="1"/>
</dbReference>
<dbReference type="InterPro" id="IPR045861">
    <property type="entry name" value="CorA_cytoplasmic_dom"/>
</dbReference>
<keyword evidence="3 8" id="KW-0813">Transport</keyword>
<dbReference type="InterPro" id="IPR002523">
    <property type="entry name" value="MgTranspt_CorA/ZnTranspt_ZntB"/>
</dbReference>
<comment type="subcellular location">
    <subcellularLocation>
        <location evidence="1">Cell membrane</location>
        <topology evidence="1">Multi-pass membrane protein</topology>
    </subcellularLocation>
    <subcellularLocation>
        <location evidence="8">Membrane</location>
        <topology evidence="8">Multi-pass membrane protein</topology>
    </subcellularLocation>
</comment>
<dbReference type="Pfam" id="PF01544">
    <property type="entry name" value="CorA"/>
    <property type="match status" value="1"/>
</dbReference>
<keyword evidence="4 8" id="KW-1003">Cell membrane</keyword>
<dbReference type="FunFam" id="1.20.58.340:FF:000012">
    <property type="entry name" value="Magnesium transport protein CorA"/>
    <property type="match status" value="1"/>
</dbReference>
<evidence type="ECO:0000256" key="1">
    <source>
        <dbReference type="ARBA" id="ARBA00004651"/>
    </source>
</evidence>
<evidence type="ECO:0000256" key="2">
    <source>
        <dbReference type="ARBA" id="ARBA00009765"/>
    </source>
</evidence>
<keyword evidence="7 8" id="KW-0472">Membrane</keyword>
<evidence type="ECO:0000313" key="9">
    <source>
        <dbReference type="EMBL" id="ALO45019.1"/>
    </source>
</evidence>
<keyword evidence="5 8" id="KW-0812">Transmembrane</keyword>
<dbReference type="PATRIC" id="fig|1249552.3.peg.335"/>
<dbReference type="EMBL" id="CP013189">
    <property type="protein sequence ID" value="ALO45019.1"/>
    <property type="molecule type" value="Genomic_DNA"/>
</dbReference>
<keyword evidence="6 8" id="KW-1133">Transmembrane helix</keyword>
<comment type="similarity">
    <text evidence="2 8">Belongs to the CorA metal ion transporter (MIT) (TC 1.A.35) family.</text>
</comment>
<dbReference type="Proteomes" id="UP000065641">
    <property type="component" value="Chromosome"/>
</dbReference>
<organism evidence="9 10">
    <name type="scientific">Pseudohongiella spirulinae</name>
    <dbReference type="NCBI Taxonomy" id="1249552"/>
    <lineage>
        <taxon>Bacteria</taxon>
        <taxon>Pseudomonadati</taxon>
        <taxon>Pseudomonadota</taxon>
        <taxon>Gammaproteobacteria</taxon>
        <taxon>Pseudomonadales</taxon>
        <taxon>Pseudohongiellaceae</taxon>
        <taxon>Pseudohongiella</taxon>
    </lineage>
</organism>
<dbReference type="AlphaFoldDB" id="A0A0S2K9J5"/>
<dbReference type="GO" id="GO:0000287">
    <property type="term" value="F:magnesium ion binding"/>
    <property type="evidence" value="ECO:0007669"/>
    <property type="project" value="TreeGrafter"/>
</dbReference>
<dbReference type="PANTHER" id="PTHR46494">
    <property type="entry name" value="CORA FAMILY METAL ION TRANSPORTER (EUROFUNG)"/>
    <property type="match status" value="1"/>
</dbReference>
<dbReference type="CDD" id="cd12828">
    <property type="entry name" value="TmCorA-like_1"/>
    <property type="match status" value="1"/>
</dbReference>
<feature type="transmembrane region" description="Helical" evidence="8">
    <location>
        <begin position="328"/>
        <end position="348"/>
    </location>
</feature>
<comment type="function">
    <text evidence="8">Mediates influx of magnesium ions.</text>
</comment>
<evidence type="ECO:0000256" key="3">
    <source>
        <dbReference type="ARBA" id="ARBA00022448"/>
    </source>
</evidence>
<dbReference type="SUPFAM" id="SSF143865">
    <property type="entry name" value="CorA soluble domain-like"/>
    <property type="match status" value="1"/>
</dbReference>
<evidence type="ECO:0000313" key="10">
    <source>
        <dbReference type="Proteomes" id="UP000065641"/>
    </source>
</evidence>
<dbReference type="KEGG" id="pspi:PS2015_329"/>
<dbReference type="Gene3D" id="1.20.58.340">
    <property type="entry name" value="Magnesium transport protein CorA, transmembrane region"/>
    <property type="match status" value="2"/>
</dbReference>
<keyword evidence="8" id="KW-0406">Ion transport</keyword>
<evidence type="ECO:0000256" key="7">
    <source>
        <dbReference type="ARBA" id="ARBA00023136"/>
    </source>
</evidence>
<feature type="transmembrane region" description="Helical" evidence="8">
    <location>
        <begin position="360"/>
        <end position="380"/>
    </location>
</feature>
<dbReference type="GO" id="GO:0005886">
    <property type="term" value="C:plasma membrane"/>
    <property type="evidence" value="ECO:0007669"/>
    <property type="project" value="UniProtKB-SubCell"/>
</dbReference>
<dbReference type="InterPro" id="IPR004488">
    <property type="entry name" value="Mg/Co-transport_prot_CorA"/>
</dbReference>
<dbReference type="GO" id="GO:0015087">
    <property type="term" value="F:cobalt ion transmembrane transporter activity"/>
    <property type="evidence" value="ECO:0007669"/>
    <property type="project" value="UniProtKB-UniRule"/>
</dbReference>
<keyword evidence="8" id="KW-0460">Magnesium</keyword>
<gene>
    <name evidence="8" type="primary">corA</name>
    <name evidence="9" type="ORF">PS2015_329</name>
</gene>
<evidence type="ECO:0000256" key="6">
    <source>
        <dbReference type="ARBA" id="ARBA00022989"/>
    </source>
</evidence>
<keyword evidence="10" id="KW-1185">Reference proteome</keyword>
<evidence type="ECO:0000256" key="5">
    <source>
        <dbReference type="ARBA" id="ARBA00022692"/>
    </source>
</evidence>
<dbReference type="STRING" id="1249552.PS2015_329"/>
<proteinExistence type="inferred from homology"/>
<sequence length="386" mass="44735">MERTLRANIAFILGVVETALILMAKPHHPHRSARLIKKRGKKPGAAPGTLIHVGEVSGVDTTIDLIHYDASHLDERNSLDVSQCRHESNVGQTAWYNITGLHNAEIIRSIGNLFQLHPLVQEDILNTDHRPKIEVHDTYLYVVIKMLQFDHSHRTVQMEQVSLIIGDDYVLSFQERVGDVFDGVRERLRHGHGRRIRQLGPDYLAYALIDAVVDNYFVLLENLGDAIEDLEAELLIRPTPDTLNQIHHYKREMLLLRKAVWPLREVLSSLSRDENVILSQDIRVYLRDVYDHTIHIIDNIETLRDLLSGMLDLYMSSVSQRMNEIMKVLTLFASIFMPLTFIVGVYGMNFDYMPELRWHWGYPSIMAFMLATGVGLFAYFRWRKWW</sequence>
<dbReference type="GO" id="GO:0050897">
    <property type="term" value="F:cobalt ion binding"/>
    <property type="evidence" value="ECO:0007669"/>
    <property type="project" value="TreeGrafter"/>
</dbReference>
<dbReference type="Gene3D" id="3.30.460.20">
    <property type="entry name" value="CorA soluble domain-like"/>
    <property type="match status" value="1"/>
</dbReference>
<evidence type="ECO:0000256" key="4">
    <source>
        <dbReference type="ARBA" id="ARBA00022475"/>
    </source>
</evidence>
<dbReference type="SUPFAM" id="SSF144083">
    <property type="entry name" value="Magnesium transport protein CorA, transmembrane region"/>
    <property type="match status" value="1"/>
</dbReference>
<evidence type="ECO:0000256" key="8">
    <source>
        <dbReference type="RuleBase" id="RU362010"/>
    </source>
</evidence>
<reference evidence="9 10" key="1">
    <citation type="submission" date="2015-11" db="EMBL/GenBank/DDBJ databases">
        <authorList>
            <person name="Zhang Y."/>
            <person name="Guo Z."/>
        </authorList>
    </citation>
    <scope>NUCLEOTIDE SEQUENCE [LARGE SCALE GENOMIC DNA]</scope>
    <source>
        <strain evidence="9 10">KCTC 32221</strain>
    </source>
</reference>
<accession>A0A0S2K9J5</accession>